<dbReference type="EMBL" id="ARYK01000013">
    <property type="protein sequence ID" value="KCZ87366.1"/>
    <property type="molecule type" value="Genomic_DNA"/>
</dbReference>
<gene>
    <name evidence="1" type="ORF">HJO_17007</name>
</gene>
<dbReference type="OrthoDB" id="1805196at2"/>
<evidence type="ECO:0000313" key="1">
    <source>
        <dbReference type="EMBL" id="KCZ87366.1"/>
    </source>
</evidence>
<protein>
    <submittedName>
        <fullName evidence="1">Uncharacterized protein</fullName>
    </submittedName>
</protein>
<reference evidence="1 2" key="1">
    <citation type="journal article" date="2014" name="Antonie Van Leeuwenhoek">
        <title>Hyphomonas beringensis sp. nov. and Hyphomonas chukchiensis sp. nov., isolated from surface seawater of the Bering Sea and Chukchi Sea.</title>
        <authorList>
            <person name="Li C."/>
            <person name="Lai Q."/>
            <person name="Li G."/>
            <person name="Dong C."/>
            <person name="Wang J."/>
            <person name="Liao Y."/>
            <person name="Shao Z."/>
        </authorList>
    </citation>
    <scope>NUCLEOTIDE SEQUENCE [LARGE SCALE GENOMIC DNA]</scope>
    <source>
        <strain evidence="1 2">MHS-2</strain>
    </source>
</reference>
<proteinExistence type="predicted"/>
<dbReference type="eggNOG" id="ENOG502ZBNN">
    <property type="taxonomic scope" value="Bacteria"/>
</dbReference>
<accession>A0A059F9X6</accession>
<sequence>MPVPDIAELEAEIIALLAEHGPMTGKELAEMLPDKPKLSLWQACYQSRSLHVSHFASYYLRFDITREDQVRLSPSILRDFLSFSLFGLPGQREQLIERQGTLSNMHREISREKIGLAQQVMKSLFLDLPREIRSSMCAFIAGDLAYFLAHNEPREHMVSGEMVKGSDIDIVIILSDDLPESIQRKIDTDMIALKNYYLRHPQYRHEIDFITKRKSTMERQLQYTDIHDKIASKIAYESMFLGGSLTLYMEVRDAMIATGVDRLIEADFDHALKDRKHAMQTLLQVSSEDIDDETRSLFYFSQERVEFT</sequence>
<name>A0A059F9X6_9PROT</name>
<organism evidence="1 2">
    <name type="scientific">Hyphomonas johnsonii MHS-2</name>
    <dbReference type="NCBI Taxonomy" id="1280950"/>
    <lineage>
        <taxon>Bacteria</taxon>
        <taxon>Pseudomonadati</taxon>
        <taxon>Pseudomonadota</taxon>
        <taxon>Alphaproteobacteria</taxon>
        <taxon>Hyphomonadales</taxon>
        <taxon>Hyphomonadaceae</taxon>
        <taxon>Hyphomonas</taxon>
    </lineage>
</organism>
<comment type="caution">
    <text evidence="1">The sequence shown here is derived from an EMBL/GenBank/DDBJ whole genome shotgun (WGS) entry which is preliminary data.</text>
</comment>
<dbReference type="AlphaFoldDB" id="A0A059F9X6"/>
<dbReference type="PATRIC" id="fig|1280950.3.peg.3406"/>
<dbReference type="Proteomes" id="UP000025171">
    <property type="component" value="Unassembled WGS sequence"/>
</dbReference>
<keyword evidence="2" id="KW-1185">Reference proteome</keyword>
<evidence type="ECO:0000313" key="2">
    <source>
        <dbReference type="Proteomes" id="UP000025171"/>
    </source>
</evidence>
<dbReference type="RefSeq" id="WP_035619449.1">
    <property type="nucleotide sequence ID" value="NZ_ARYK01000013.1"/>
</dbReference>